<evidence type="ECO:0000256" key="4">
    <source>
        <dbReference type="ARBA" id="ARBA00023136"/>
    </source>
</evidence>
<proteinExistence type="inferred from homology"/>
<dbReference type="InterPro" id="IPR009760">
    <property type="entry name" value="DUF1328"/>
</dbReference>
<evidence type="ECO:0000256" key="5">
    <source>
        <dbReference type="SAM" id="Phobius"/>
    </source>
</evidence>
<protein>
    <submittedName>
        <fullName evidence="6">Uncharacterized protein</fullName>
    </submittedName>
</protein>
<name>A0A5C6B8V4_9BACT</name>
<dbReference type="Proteomes" id="UP000320176">
    <property type="component" value="Unassembled WGS sequence"/>
</dbReference>
<comment type="caution">
    <text evidence="6">The sequence shown here is derived from an EMBL/GenBank/DDBJ whole genome shotgun (WGS) entry which is preliminary data.</text>
</comment>
<sequence>MARTGVARTEVARTEVARAGVVVSGLVRTPLVSESIAKEQLEQFAVGLRWSRRHVETSDCYANSLIRKRAITVVFSTFSLRYCRFIGFGTAIALSSLLSPGNGVRCRETIIQPLEIAMLGWAITFLIVALIAGVLGFGVVAGTAATIAKILFFVFLVLFILGLLMGRRGPVV</sequence>
<gene>
    <name evidence="6" type="ORF">Pla52n_10960</name>
</gene>
<dbReference type="AlphaFoldDB" id="A0A5C6B8V4"/>
<dbReference type="NCBIfam" id="NF010229">
    <property type="entry name" value="PRK13682.1-4"/>
    <property type="match status" value="1"/>
</dbReference>
<keyword evidence="4 5" id="KW-0472">Membrane</keyword>
<keyword evidence="1" id="KW-1003">Cell membrane</keyword>
<dbReference type="GO" id="GO:0005886">
    <property type="term" value="C:plasma membrane"/>
    <property type="evidence" value="ECO:0007669"/>
    <property type="project" value="InterPro"/>
</dbReference>
<evidence type="ECO:0000256" key="1">
    <source>
        <dbReference type="ARBA" id="ARBA00022475"/>
    </source>
</evidence>
<dbReference type="EMBL" id="SJPN01000001">
    <property type="protein sequence ID" value="TWU08513.1"/>
    <property type="molecule type" value="Genomic_DNA"/>
</dbReference>
<feature type="transmembrane region" description="Helical" evidence="5">
    <location>
        <begin position="147"/>
        <end position="166"/>
    </location>
</feature>
<dbReference type="HAMAP" id="MF_01361">
    <property type="entry name" value="UPF0391"/>
    <property type="match status" value="1"/>
</dbReference>
<evidence type="ECO:0000313" key="7">
    <source>
        <dbReference type="Proteomes" id="UP000320176"/>
    </source>
</evidence>
<accession>A0A5C6B8V4</accession>
<keyword evidence="2 5" id="KW-0812">Transmembrane</keyword>
<organism evidence="6 7">
    <name type="scientific">Stieleria varia</name>
    <dbReference type="NCBI Taxonomy" id="2528005"/>
    <lineage>
        <taxon>Bacteria</taxon>
        <taxon>Pseudomonadati</taxon>
        <taxon>Planctomycetota</taxon>
        <taxon>Planctomycetia</taxon>
        <taxon>Pirellulales</taxon>
        <taxon>Pirellulaceae</taxon>
        <taxon>Stieleria</taxon>
    </lineage>
</organism>
<keyword evidence="3 5" id="KW-1133">Transmembrane helix</keyword>
<evidence type="ECO:0000256" key="3">
    <source>
        <dbReference type="ARBA" id="ARBA00022989"/>
    </source>
</evidence>
<keyword evidence="7" id="KW-1185">Reference proteome</keyword>
<reference evidence="6 7" key="1">
    <citation type="submission" date="2019-02" db="EMBL/GenBank/DDBJ databases">
        <title>Deep-cultivation of Planctomycetes and their phenomic and genomic characterization uncovers novel biology.</title>
        <authorList>
            <person name="Wiegand S."/>
            <person name="Jogler M."/>
            <person name="Boedeker C."/>
            <person name="Pinto D."/>
            <person name="Vollmers J."/>
            <person name="Rivas-Marin E."/>
            <person name="Kohn T."/>
            <person name="Peeters S.H."/>
            <person name="Heuer A."/>
            <person name="Rast P."/>
            <person name="Oberbeckmann S."/>
            <person name="Bunk B."/>
            <person name="Jeske O."/>
            <person name="Meyerdierks A."/>
            <person name="Storesund J.E."/>
            <person name="Kallscheuer N."/>
            <person name="Luecker S."/>
            <person name="Lage O.M."/>
            <person name="Pohl T."/>
            <person name="Merkel B.J."/>
            <person name="Hornburger P."/>
            <person name="Mueller R.-W."/>
            <person name="Bruemmer F."/>
            <person name="Labrenz M."/>
            <person name="Spormann A.M."/>
            <person name="Op Den Camp H."/>
            <person name="Overmann J."/>
            <person name="Amann R."/>
            <person name="Jetten M.S.M."/>
            <person name="Mascher T."/>
            <person name="Medema M.H."/>
            <person name="Devos D.P."/>
            <person name="Kaster A.-K."/>
            <person name="Ovreas L."/>
            <person name="Rohde M."/>
            <person name="Galperin M.Y."/>
            <person name="Jogler C."/>
        </authorList>
    </citation>
    <scope>NUCLEOTIDE SEQUENCE [LARGE SCALE GENOMIC DNA]</scope>
    <source>
        <strain evidence="6 7">Pla52n</strain>
    </source>
</reference>
<dbReference type="Pfam" id="PF07043">
    <property type="entry name" value="DUF1328"/>
    <property type="match status" value="1"/>
</dbReference>
<feature type="transmembrane region" description="Helical" evidence="5">
    <location>
        <begin position="116"/>
        <end position="141"/>
    </location>
</feature>
<evidence type="ECO:0000256" key="2">
    <source>
        <dbReference type="ARBA" id="ARBA00022692"/>
    </source>
</evidence>
<evidence type="ECO:0000313" key="6">
    <source>
        <dbReference type="EMBL" id="TWU08513.1"/>
    </source>
</evidence>